<keyword evidence="1" id="KW-0472">Membrane</keyword>
<feature type="transmembrane region" description="Helical" evidence="1">
    <location>
        <begin position="157"/>
        <end position="179"/>
    </location>
</feature>
<feature type="transmembrane region" description="Helical" evidence="1">
    <location>
        <begin position="191"/>
        <end position="215"/>
    </location>
</feature>
<dbReference type="PANTHER" id="PTHR33876">
    <property type="entry name" value="UNNAMED PRODUCT"/>
    <property type="match status" value="1"/>
</dbReference>
<gene>
    <name evidence="2" type="ORF">MOP44_23840</name>
</gene>
<dbReference type="EMBL" id="CP093313">
    <property type="protein sequence ID" value="UWZ83586.1"/>
    <property type="molecule type" value="Genomic_DNA"/>
</dbReference>
<dbReference type="InterPro" id="IPR052776">
    <property type="entry name" value="Chloro_ReproSupport/MetalTrans"/>
</dbReference>
<keyword evidence="3" id="KW-1185">Reference proteome</keyword>
<feature type="transmembrane region" description="Helical" evidence="1">
    <location>
        <begin position="52"/>
        <end position="74"/>
    </location>
</feature>
<name>A0A9J7BPB0_9BACT</name>
<proteinExistence type="predicted"/>
<evidence type="ECO:0008006" key="4">
    <source>
        <dbReference type="Google" id="ProtNLM"/>
    </source>
</evidence>
<feature type="transmembrane region" description="Helical" evidence="1">
    <location>
        <begin position="227"/>
        <end position="247"/>
    </location>
</feature>
<evidence type="ECO:0000313" key="2">
    <source>
        <dbReference type="EMBL" id="UWZ83586.1"/>
    </source>
</evidence>
<dbReference type="PANTHER" id="PTHR33876:SF4">
    <property type="entry name" value="CHLOROPLAST PROTEIN FOR GROWTH AND FERTILITY 2"/>
    <property type="match status" value="1"/>
</dbReference>
<dbReference type="AlphaFoldDB" id="A0A9J7BPB0"/>
<evidence type="ECO:0000256" key="1">
    <source>
        <dbReference type="SAM" id="Phobius"/>
    </source>
</evidence>
<accession>A0A9J7BPB0</accession>
<dbReference type="Proteomes" id="UP001059380">
    <property type="component" value="Chromosome"/>
</dbReference>
<feature type="transmembrane region" description="Helical" evidence="1">
    <location>
        <begin position="86"/>
        <end position="104"/>
    </location>
</feature>
<dbReference type="RefSeq" id="WP_260792921.1">
    <property type="nucleotide sequence ID" value="NZ_CP093313.1"/>
</dbReference>
<keyword evidence="1" id="KW-0812">Transmembrane</keyword>
<evidence type="ECO:0000313" key="3">
    <source>
        <dbReference type="Proteomes" id="UP001059380"/>
    </source>
</evidence>
<reference evidence="2" key="1">
    <citation type="submission" date="2021-04" db="EMBL/GenBank/DDBJ databases">
        <title>Phylogenetic analysis of Acidobacteriaceae.</title>
        <authorList>
            <person name="Qiu L."/>
            <person name="Zhang Q."/>
        </authorList>
    </citation>
    <scope>NUCLEOTIDE SEQUENCE</scope>
    <source>
        <strain evidence="2">DSM 25168</strain>
    </source>
</reference>
<protein>
    <recommendedName>
        <fullName evidence="4">Nickel/cobalt efflux system</fullName>
    </recommendedName>
</protein>
<dbReference type="KEGG" id="orp:MOP44_23840"/>
<keyword evidence="1" id="KW-1133">Transmembrane helix</keyword>
<sequence length="255" mass="27599">MILLTGDWRLDAALGSCLVLGLRHGFDYDHLAAISDITAVQRNWMSGLRLGITYALGHAFMVAALGVAVLQLHMGLPEGLDHWTERLIGVTLIVLGIGVVAGILRKPEHGHHHNRVDSRLAIAINGLIWGAWRVRRTWNPDLPRPERFRWMYTGKSVFLIGMLHGIGAETPSQLALFFLAKSLGGTGNGLLGLAAFCVGLVAMNGLMTASLGGAFKSGAFHPRFYHAIAWAGAVYSCLIGLIFLFGVSDWLPQLG</sequence>
<organism evidence="2 3">
    <name type="scientific">Occallatibacter riparius</name>
    <dbReference type="NCBI Taxonomy" id="1002689"/>
    <lineage>
        <taxon>Bacteria</taxon>
        <taxon>Pseudomonadati</taxon>
        <taxon>Acidobacteriota</taxon>
        <taxon>Terriglobia</taxon>
        <taxon>Terriglobales</taxon>
        <taxon>Acidobacteriaceae</taxon>
        <taxon>Occallatibacter</taxon>
    </lineage>
</organism>